<organism evidence="1 2">
    <name type="scientific">Dreissena polymorpha</name>
    <name type="common">Zebra mussel</name>
    <name type="synonym">Mytilus polymorpha</name>
    <dbReference type="NCBI Taxonomy" id="45954"/>
    <lineage>
        <taxon>Eukaryota</taxon>
        <taxon>Metazoa</taxon>
        <taxon>Spiralia</taxon>
        <taxon>Lophotrochozoa</taxon>
        <taxon>Mollusca</taxon>
        <taxon>Bivalvia</taxon>
        <taxon>Autobranchia</taxon>
        <taxon>Heteroconchia</taxon>
        <taxon>Euheterodonta</taxon>
        <taxon>Imparidentia</taxon>
        <taxon>Neoheterodontei</taxon>
        <taxon>Myida</taxon>
        <taxon>Dreissenoidea</taxon>
        <taxon>Dreissenidae</taxon>
        <taxon>Dreissena</taxon>
    </lineage>
</organism>
<protein>
    <submittedName>
        <fullName evidence="1">Uncharacterized protein</fullName>
    </submittedName>
</protein>
<evidence type="ECO:0000313" key="1">
    <source>
        <dbReference type="EMBL" id="KAH3869241.1"/>
    </source>
</evidence>
<gene>
    <name evidence="1" type="ORF">DPMN_032404</name>
</gene>
<name>A0A9D4M445_DREPO</name>
<comment type="caution">
    <text evidence="1">The sequence shown here is derived from an EMBL/GenBank/DDBJ whole genome shotgun (WGS) entry which is preliminary data.</text>
</comment>
<keyword evidence="2" id="KW-1185">Reference proteome</keyword>
<reference evidence="1" key="1">
    <citation type="journal article" date="2019" name="bioRxiv">
        <title>The Genome of the Zebra Mussel, Dreissena polymorpha: A Resource for Invasive Species Research.</title>
        <authorList>
            <person name="McCartney M.A."/>
            <person name="Auch B."/>
            <person name="Kono T."/>
            <person name="Mallez S."/>
            <person name="Zhang Y."/>
            <person name="Obille A."/>
            <person name="Becker A."/>
            <person name="Abrahante J.E."/>
            <person name="Garbe J."/>
            <person name="Badalamenti J.P."/>
            <person name="Herman A."/>
            <person name="Mangelson H."/>
            <person name="Liachko I."/>
            <person name="Sullivan S."/>
            <person name="Sone E.D."/>
            <person name="Koren S."/>
            <person name="Silverstein K.A.T."/>
            <person name="Beckman K.B."/>
            <person name="Gohl D.M."/>
        </authorList>
    </citation>
    <scope>NUCLEOTIDE SEQUENCE</scope>
    <source>
        <strain evidence="1">Duluth1</strain>
        <tissue evidence="1">Whole animal</tissue>
    </source>
</reference>
<proteinExistence type="predicted"/>
<evidence type="ECO:0000313" key="2">
    <source>
        <dbReference type="Proteomes" id="UP000828390"/>
    </source>
</evidence>
<dbReference type="EMBL" id="JAIWYP010000002">
    <property type="protein sequence ID" value="KAH3869241.1"/>
    <property type="molecule type" value="Genomic_DNA"/>
</dbReference>
<reference evidence="1" key="2">
    <citation type="submission" date="2020-11" db="EMBL/GenBank/DDBJ databases">
        <authorList>
            <person name="McCartney M.A."/>
            <person name="Auch B."/>
            <person name="Kono T."/>
            <person name="Mallez S."/>
            <person name="Becker A."/>
            <person name="Gohl D.M."/>
            <person name="Silverstein K.A.T."/>
            <person name="Koren S."/>
            <person name="Bechman K.B."/>
            <person name="Herman A."/>
            <person name="Abrahante J.E."/>
            <person name="Garbe J."/>
        </authorList>
    </citation>
    <scope>NUCLEOTIDE SEQUENCE</scope>
    <source>
        <strain evidence="1">Duluth1</strain>
        <tissue evidence="1">Whole animal</tissue>
    </source>
</reference>
<dbReference type="AlphaFoldDB" id="A0A9D4M445"/>
<dbReference type="Proteomes" id="UP000828390">
    <property type="component" value="Unassembled WGS sequence"/>
</dbReference>
<accession>A0A9D4M445</accession>
<sequence length="73" mass="8065">MFHHNQVPTVCISAFGEHVDDYRISGSIFALRVNEVPDSLTDLLLDQIETYGHVTVQFAGMLQQGTMGSVLTL</sequence>